<dbReference type="Gene3D" id="1.20.1420.30">
    <property type="entry name" value="NCX, central ion-binding region"/>
    <property type="match status" value="2"/>
</dbReference>
<feature type="transmembrane region" description="Helical" evidence="5">
    <location>
        <begin position="230"/>
        <end position="254"/>
    </location>
</feature>
<evidence type="ECO:0000313" key="8">
    <source>
        <dbReference type="Proteomes" id="UP000705230"/>
    </source>
</evidence>
<feature type="transmembrane region" description="Helical" evidence="5">
    <location>
        <begin position="37"/>
        <end position="64"/>
    </location>
</feature>
<dbReference type="NCBIfam" id="TIGR00367">
    <property type="entry name" value="calcium/sodium antiporter"/>
    <property type="match status" value="1"/>
</dbReference>
<dbReference type="Gene3D" id="6.10.280.80">
    <property type="entry name" value="NCX, peripheral helical region"/>
    <property type="match status" value="1"/>
</dbReference>
<reference evidence="7" key="1">
    <citation type="submission" date="2020-10" db="EMBL/GenBank/DDBJ databases">
        <title>Microbiome of the Black Sea water column analyzed by genome centric metagenomics.</title>
        <authorList>
            <person name="Cabello-Yeves P.J."/>
            <person name="Callieri C."/>
            <person name="Picazo A."/>
            <person name="Mehrshad M."/>
            <person name="Haro-Moreno J.M."/>
            <person name="Roda-Garcia J."/>
            <person name="Dzembekova N."/>
            <person name="Slabakova V."/>
            <person name="Slabakova N."/>
            <person name="Moncheva S."/>
            <person name="Rodriguez-Valera F."/>
        </authorList>
    </citation>
    <scope>NUCLEOTIDE SEQUENCE</scope>
    <source>
        <strain evidence="7">BS30m-G43</strain>
    </source>
</reference>
<feature type="transmembrane region" description="Helical" evidence="5">
    <location>
        <begin position="190"/>
        <end position="209"/>
    </location>
</feature>
<evidence type="ECO:0000313" key="7">
    <source>
        <dbReference type="EMBL" id="MBL6903354.1"/>
    </source>
</evidence>
<evidence type="ECO:0000256" key="5">
    <source>
        <dbReference type="SAM" id="Phobius"/>
    </source>
</evidence>
<name>A0A937JDW7_9GAMM</name>
<feature type="domain" description="Sodium/calcium exchanger membrane region" evidence="6">
    <location>
        <begin position="6"/>
        <end position="144"/>
    </location>
</feature>
<evidence type="ECO:0000256" key="1">
    <source>
        <dbReference type="ARBA" id="ARBA00004141"/>
    </source>
</evidence>
<dbReference type="InterPro" id="IPR044880">
    <property type="entry name" value="NCX_ion-bd_dom_sf"/>
</dbReference>
<feature type="transmembrane region" description="Helical" evidence="5">
    <location>
        <begin position="266"/>
        <end position="284"/>
    </location>
</feature>
<dbReference type="Proteomes" id="UP000705230">
    <property type="component" value="Unassembled WGS sequence"/>
</dbReference>
<dbReference type="PANTHER" id="PTHR10846">
    <property type="entry name" value="SODIUM/POTASSIUM/CALCIUM EXCHANGER"/>
    <property type="match status" value="1"/>
</dbReference>
<evidence type="ECO:0000256" key="4">
    <source>
        <dbReference type="ARBA" id="ARBA00023136"/>
    </source>
</evidence>
<protein>
    <submittedName>
        <fullName evidence="7">Calcium/sodium antiporter</fullName>
    </submittedName>
</protein>
<keyword evidence="4 5" id="KW-0472">Membrane</keyword>
<dbReference type="GO" id="GO:0005262">
    <property type="term" value="F:calcium channel activity"/>
    <property type="evidence" value="ECO:0007669"/>
    <property type="project" value="TreeGrafter"/>
</dbReference>
<feature type="transmembrane region" description="Helical" evidence="5">
    <location>
        <begin position="70"/>
        <end position="94"/>
    </location>
</feature>
<dbReference type="InterPro" id="IPR004481">
    <property type="entry name" value="K/Na/Ca-exchanger"/>
</dbReference>
<comment type="caution">
    <text evidence="7">The sequence shown here is derived from an EMBL/GenBank/DDBJ whole genome shotgun (WGS) entry which is preliminary data.</text>
</comment>
<dbReference type="PANTHER" id="PTHR10846:SF8">
    <property type="entry name" value="INNER MEMBRANE PROTEIN YRBG"/>
    <property type="match status" value="1"/>
</dbReference>
<evidence type="ECO:0000259" key="6">
    <source>
        <dbReference type="Pfam" id="PF01699"/>
    </source>
</evidence>
<dbReference type="GO" id="GO:0008273">
    <property type="term" value="F:calcium, potassium:sodium antiporter activity"/>
    <property type="evidence" value="ECO:0007669"/>
    <property type="project" value="TreeGrafter"/>
</dbReference>
<accession>A0A937JDW7</accession>
<dbReference type="GO" id="GO:0005886">
    <property type="term" value="C:plasma membrane"/>
    <property type="evidence" value="ECO:0007669"/>
    <property type="project" value="TreeGrafter"/>
</dbReference>
<dbReference type="GO" id="GO:0006874">
    <property type="term" value="P:intracellular calcium ion homeostasis"/>
    <property type="evidence" value="ECO:0007669"/>
    <property type="project" value="TreeGrafter"/>
</dbReference>
<keyword evidence="2 5" id="KW-0812">Transmembrane</keyword>
<dbReference type="Pfam" id="PF01699">
    <property type="entry name" value="Na_Ca_ex"/>
    <property type="match status" value="2"/>
</dbReference>
<feature type="transmembrane region" description="Helical" evidence="5">
    <location>
        <begin position="291"/>
        <end position="310"/>
    </location>
</feature>
<feature type="transmembrane region" description="Helical" evidence="5">
    <location>
        <begin position="106"/>
        <end position="125"/>
    </location>
</feature>
<dbReference type="InterPro" id="IPR004837">
    <property type="entry name" value="NaCa_Exmemb"/>
</dbReference>
<dbReference type="EMBL" id="JADHSG010000004">
    <property type="protein sequence ID" value="MBL6903354.1"/>
    <property type="molecule type" value="Genomic_DNA"/>
</dbReference>
<gene>
    <name evidence="7" type="ORF">ISR29_04045</name>
</gene>
<evidence type="ECO:0000256" key="3">
    <source>
        <dbReference type="ARBA" id="ARBA00022989"/>
    </source>
</evidence>
<feature type="transmembrane region" description="Helical" evidence="5">
    <location>
        <begin position="131"/>
        <end position="149"/>
    </location>
</feature>
<organism evidence="7 8">
    <name type="scientific">SAR86 cluster bacterium</name>
    <dbReference type="NCBI Taxonomy" id="2030880"/>
    <lineage>
        <taxon>Bacteria</taxon>
        <taxon>Pseudomonadati</taxon>
        <taxon>Pseudomonadota</taxon>
        <taxon>Gammaproteobacteria</taxon>
        <taxon>SAR86 cluster</taxon>
    </lineage>
</organism>
<feature type="transmembrane region" description="Helical" evidence="5">
    <location>
        <begin position="6"/>
        <end position="25"/>
    </location>
</feature>
<comment type="subcellular location">
    <subcellularLocation>
        <location evidence="1">Membrane</location>
        <topology evidence="1">Multi-pass membrane protein</topology>
    </subcellularLocation>
</comment>
<dbReference type="AlphaFoldDB" id="A0A937JDW7"/>
<feature type="domain" description="Sodium/calcium exchanger membrane region" evidence="6">
    <location>
        <begin position="165"/>
        <end position="310"/>
    </location>
</feature>
<feature type="transmembrane region" description="Helical" evidence="5">
    <location>
        <begin position="161"/>
        <end position="184"/>
    </location>
</feature>
<proteinExistence type="predicted"/>
<evidence type="ECO:0000256" key="2">
    <source>
        <dbReference type="ARBA" id="ARBA00022692"/>
    </source>
</evidence>
<keyword evidence="3 5" id="KW-1133">Transmembrane helix</keyword>
<sequence length="315" mass="33776">MELFTSILWLILSLTLLIWGANKFIDNASSIAGKIGISDFIIGLSVIALGTSFPEIFVGISSIINNNEELALGTIVGSNISNIALIFGVSCIGYSVGINPTSKRNFIALGVSVLIGIFALSDLNINKLDSLLLLLVLAYFIYIMATQPIDSDSHSESNNSTVLNLFIFLVIGLTALVIGSNYAVIHGEKIALLIGVPQLIVGLTVLAIGTSLPELAVTISALIKKKNQMVLGNIIGSNVLNITVVMPILGIFSNQTYDASIITRDMMVMSVLTVVFILIALSFNYKNTSAYIYRFVGLSLVSGYIVYIGLLSRIF</sequence>